<dbReference type="AlphaFoldDB" id="A0A8X6WM12"/>
<evidence type="ECO:0000313" key="1">
    <source>
        <dbReference type="EMBL" id="GFY37180.1"/>
    </source>
</evidence>
<accession>A0A8X6WM12</accession>
<keyword evidence="2" id="KW-1185">Reference proteome</keyword>
<reference evidence="1" key="1">
    <citation type="submission" date="2020-08" db="EMBL/GenBank/DDBJ databases">
        <title>Multicomponent nature underlies the extraordinary mechanical properties of spider dragline silk.</title>
        <authorList>
            <person name="Kono N."/>
            <person name="Nakamura H."/>
            <person name="Mori M."/>
            <person name="Yoshida Y."/>
            <person name="Ohtoshi R."/>
            <person name="Malay A.D."/>
            <person name="Moran D.A.P."/>
            <person name="Tomita M."/>
            <person name="Numata K."/>
            <person name="Arakawa K."/>
        </authorList>
    </citation>
    <scope>NUCLEOTIDE SEQUENCE</scope>
</reference>
<dbReference type="EMBL" id="BMAV01000169">
    <property type="protein sequence ID" value="GFY37180.1"/>
    <property type="molecule type" value="Genomic_DNA"/>
</dbReference>
<proteinExistence type="predicted"/>
<gene>
    <name evidence="1" type="ORF">TNIN_232591</name>
</gene>
<dbReference type="Proteomes" id="UP000886998">
    <property type="component" value="Unassembled WGS sequence"/>
</dbReference>
<sequence length="451" mass="51563">MYALFQRNALKRKKRENRQAARNRTSTRNTRVLIIKAALVEFELHKLRLETESVRSNVRWVSWAEDSKTMSSNYQISIEKAEEHVRETSPAVLIAKALIPVITPIKEEKEIDDLRVVHVKGKQEIVNAAIDTSVQMHVVRANVVEGQSVDSGRTIQITSAFGEHEMDELKVFNMEIHDPRHGVVPMSRSLINDMLIRPSDYKGLIENTQLVRNPAILRISSKKEEFINSIDSKSLCIQEVVTDLRFETYTQSSLNIPNEDLVAVEINTSNVQTNAQSLKESGKHVALYADICSKVSFQEFSKTYERKAQLDISPSMDRLSVNFSKLELRLQCDNPQKWFSFLSMFQKIYEYPKREDDVKFGYLMQTTKGKAFTFVQSYQVSKGSNSRNNSKSDEEYFTKNENFVSDSERKDFDTSVSLGADYLGKLLAGSISQQFNCLTAIQTYRGWVAMG</sequence>
<protein>
    <submittedName>
        <fullName evidence="1">Uncharacterized protein</fullName>
    </submittedName>
</protein>
<organism evidence="1 2">
    <name type="scientific">Trichonephila inaurata madagascariensis</name>
    <dbReference type="NCBI Taxonomy" id="2747483"/>
    <lineage>
        <taxon>Eukaryota</taxon>
        <taxon>Metazoa</taxon>
        <taxon>Ecdysozoa</taxon>
        <taxon>Arthropoda</taxon>
        <taxon>Chelicerata</taxon>
        <taxon>Arachnida</taxon>
        <taxon>Araneae</taxon>
        <taxon>Araneomorphae</taxon>
        <taxon>Entelegynae</taxon>
        <taxon>Araneoidea</taxon>
        <taxon>Nephilidae</taxon>
        <taxon>Trichonephila</taxon>
        <taxon>Trichonephila inaurata</taxon>
    </lineage>
</organism>
<evidence type="ECO:0000313" key="2">
    <source>
        <dbReference type="Proteomes" id="UP000886998"/>
    </source>
</evidence>
<name>A0A8X6WM12_9ARAC</name>
<comment type="caution">
    <text evidence="1">The sequence shown here is derived from an EMBL/GenBank/DDBJ whole genome shotgun (WGS) entry which is preliminary data.</text>
</comment>